<dbReference type="InterPro" id="IPR036420">
    <property type="entry name" value="BRCT_dom_sf"/>
</dbReference>
<proteinExistence type="inferred from homology"/>
<keyword evidence="7" id="KW-0479">Metal-binding</keyword>
<evidence type="ECO:0000256" key="15">
    <source>
        <dbReference type="ARBA" id="ARBA00049244"/>
    </source>
</evidence>
<evidence type="ECO:0000256" key="17">
    <source>
        <dbReference type="RuleBase" id="RU366014"/>
    </source>
</evidence>
<evidence type="ECO:0000256" key="6">
    <source>
        <dbReference type="ARBA" id="ARBA00022695"/>
    </source>
</evidence>
<dbReference type="HOGENOM" id="CLU_008698_3_1_1"/>
<keyword evidence="8 17" id="KW-0227">DNA damage</keyword>
<evidence type="ECO:0000256" key="7">
    <source>
        <dbReference type="ARBA" id="ARBA00022723"/>
    </source>
</evidence>
<dbReference type="Pfam" id="PF10391">
    <property type="entry name" value="DNA_pol_lambd_f"/>
    <property type="match status" value="1"/>
</dbReference>
<evidence type="ECO:0000256" key="1">
    <source>
        <dbReference type="ARBA" id="ARBA00001936"/>
    </source>
</evidence>
<comment type="subcellular location">
    <subcellularLocation>
        <location evidence="3 17">Nucleus</location>
    </subcellularLocation>
</comment>
<evidence type="ECO:0000256" key="14">
    <source>
        <dbReference type="ARBA" id="ARBA00023242"/>
    </source>
</evidence>
<dbReference type="SUPFAM" id="SSF81585">
    <property type="entry name" value="PsbU/PolX domain-like"/>
    <property type="match status" value="1"/>
</dbReference>
<evidence type="ECO:0000256" key="8">
    <source>
        <dbReference type="ARBA" id="ARBA00022763"/>
    </source>
</evidence>
<sequence>MFKDHSFVFLPNGSTPRARIVAQVLRRHGGSLQEGAGDSPITYLVPDQYLTATGEVKNRELFELEEQRPGTWRKGAVRLSWVSDCVKAGQLLNKENYAVKPPQRAEGKRLGKRRRESEHSAAAAAARPATPLEGNAKVACALQQLAERCRLQGEAFRNRAYLLAREAVLELPYSIQTYEQARSLPNVGDGIAQKIALLAAGGSVPGLELELTPDERIVRYFAACHDVGPGRAQQWRALGFESFADVLRASPQWRLPWAMLYGMRFYEDWQLRIPRDEVGEHAAVLEQCAPAGMSVVIAGSYSRGSTTCGDIDVVLYREGCDDPEVLADDLTALVQRLVSIGYVECPLHLSKRLQPLFDPAVHSLARGLGVSVSGRLSEKDTLARFYSGVRLPGKAPVPPGAPAIPYVAQDRELFAPHASGSARPCRRLDLLTCKWSERGACLLYFIGNDTFNKALRTRASAQGMTLNQHGLFDKSSGACVESADEYRIMELLGFPRLEPTDEQRNRRI</sequence>
<dbReference type="Gene3D" id="3.40.50.10190">
    <property type="entry name" value="BRCT domain"/>
    <property type="match status" value="1"/>
</dbReference>
<evidence type="ECO:0000256" key="13">
    <source>
        <dbReference type="ARBA" id="ARBA00023239"/>
    </source>
</evidence>
<dbReference type="SUPFAM" id="SSF81301">
    <property type="entry name" value="Nucleotidyltransferase"/>
    <property type="match status" value="1"/>
</dbReference>
<dbReference type="GO" id="GO:0006284">
    <property type="term" value="P:base-excision repair"/>
    <property type="evidence" value="ECO:0000318"/>
    <property type="project" value="GO_Central"/>
</dbReference>
<dbReference type="CDD" id="cd00141">
    <property type="entry name" value="NT_POLXc"/>
    <property type="match status" value="1"/>
</dbReference>
<dbReference type="RefSeq" id="NP_984822.1">
    <property type="nucleotide sequence ID" value="NM_210176.1"/>
</dbReference>
<comment type="similarity">
    <text evidence="17">Belongs to the DNA polymerase type-X family.</text>
</comment>
<dbReference type="Pfam" id="PF14792">
    <property type="entry name" value="DNA_pol_B_palm"/>
    <property type="match status" value="1"/>
</dbReference>
<dbReference type="GO" id="GO:0006303">
    <property type="term" value="P:double-strand break repair via nonhomologous end joining"/>
    <property type="evidence" value="ECO:0000318"/>
    <property type="project" value="GO_Central"/>
</dbReference>
<dbReference type="GeneID" id="4621018"/>
<reference evidence="20 21" key="1">
    <citation type="journal article" date="2004" name="Science">
        <title>The Ashbya gossypii genome as a tool for mapping the ancient Saccharomyces cerevisiae genome.</title>
        <authorList>
            <person name="Dietrich F.S."/>
            <person name="Voegeli S."/>
            <person name="Brachat S."/>
            <person name="Lerch A."/>
            <person name="Gates K."/>
            <person name="Steiner S."/>
            <person name="Mohr C."/>
            <person name="Pohlmann R."/>
            <person name="Luedi P."/>
            <person name="Choi S."/>
            <person name="Wing R.A."/>
            <person name="Flavier A."/>
            <person name="Gaffney T.D."/>
            <person name="Philippsen P."/>
        </authorList>
    </citation>
    <scope>NUCLEOTIDE SEQUENCE [LARGE SCALE GENOMIC DNA]</scope>
    <source>
        <strain evidence="21">ATCC 10895 / CBS 109.51 / FGSC 9923 / NRRL Y-1056</strain>
    </source>
</reference>
<dbReference type="PROSITE" id="PS50172">
    <property type="entry name" value="BRCT"/>
    <property type="match status" value="1"/>
</dbReference>
<dbReference type="InterPro" id="IPR010996">
    <property type="entry name" value="HHH_MUS81"/>
</dbReference>
<evidence type="ECO:0000313" key="20">
    <source>
        <dbReference type="EMBL" id="AAS52646.1"/>
    </source>
</evidence>
<feature type="region of interest" description="Disordered" evidence="18">
    <location>
        <begin position="100"/>
        <end position="129"/>
    </location>
</feature>
<dbReference type="Proteomes" id="UP000000591">
    <property type="component" value="Chromosome V"/>
</dbReference>
<dbReference type="Gene3D" id="3.30.460.10">
    <property type="entry name" value="Beta Polymerase, domain 2"/>
    <property type="match status" value="1"/>
</dbReference>
<keyword evidence="12 17" id="KW-0234">DNA repair</keyword>
<dbReference type="SMART" id="SM00483">
    <property type="entry name" value="POLXc"/>
    <property type="match status" value="1"/>
</dbReference>
<comment type="cofactor">
    <cofactor evidence="2">
        <name>Mg(2+)</name>
        <dbReference type="ChEBI" id="CHEBI:18420"/>
    </cofactor>
</comment>
<keyword evidence="21" id="KW-1185">Reference proteome</keyword>
<dbReference type="SUPFAM" id="SSF52113">
    <property type="entry name" value="BRCT domain"/>
    <property type="match status" value="1"/>
</dbReference>
<dbReference type="STRING" id="284811.Q757Q1"/>
<gene>
    <name evidence="20" type="ORF">AGOS_AEL039W</name>
</gene>
<dbReference type="GO" id="GO:0003887">
    <property type="term" value="F:DNA-directed DNA polymerase activity"/>
    <property type="evidence" value="ECO:0000318"/>
    <property type="project" value="GO_Central"/>
</dbReference>
<dbReference type="PRINTS" id="PR00869">
    <property type="entry name" value="DNAPOLX"/>
</dbReference>
<dbReference type="Pfam" id="PF14791">
    <property type="entry name" value="DNA_pol_B_thumb"/>
    <property type="match status" value="1"/>
</dbReference>
<evidence type="ECO:0000256" key="3">
    <source>
        <dbReference type="ARBA" id="ARBA00004123"/>
    </source>
</evidence>
<dbReference type="GO" id="GO:0046872">
    <property type="term" value="F:metal ion binding"/>
    <property type="evidence" value="ECO:0007669"/>
    <property type="project" value="UniProtKB-UniRule"/>
</dbReference>
<dbReference type="Pfam" id="PF14716">
    <property type="entry name" value="HHH_8"/>
    <property type="match status" value="1"/>
</dbReference>
<dbReference type="EC" id="2.7.7.7" evidence="17"/>
<dbReference type="InterPro" id="IPR018944">
    <property type="entry name" value="DNA_pol_lambd_fingers_domain"/>
</dbReference>
<name>Q757Q1_EREGS</name>
<reference evidence="21" key="2">
    <citation type="journal article" date="2013" name="G3 (Bethesda)">
        <title>Genomes of Ashbya fungi isolated from insects reveal four mating-type loci, numerous translocations, lack of transposons, and distinct gene duplications.</title>
        <authorList>
            <person name="Dietrich F.S."/>
            <person name="Voegeli S."/>
            <person name="Kuo S."/>
            <person name="Philippsen P."/>
        </authorList>
    </citation>
    <scope>GENOME REANNOTATION</scope>
    <source>
        <strain evidence="21">ATCC 10895 / CBS 109.51 / FGSC 9923 / NRRL Y-1056</strain>
    </source>
</reference>
<keyword evidence="13" id="KW-0456">Lyase</keyword>
<dbReference type="Gene3D" id="1.10.150.110">
    <property type="entry name" value="DNA polymerase beta, N-terminal domain-like"/>
    <property type="match status" value="1"/>
</dbReference>
<accession>Q757Q1</accession>
<dbReference type="GO" id="GO:0005634">
    <property type="term" value="C:nucleus"/>
    <property type="evidence" value="ECO:0000318"/>
    <property type="project" value="GO_Central"/>
</dbReference>
<evidence type="ECO:0000256" key="10">
    <source>
        <dbReference type="ARBA" id="ARBA00022932"/>
    </source>
</evidence>
<dbReference type="KEGG" id="ago:AGOS_AEL039W"/>
<keyword evidence="6 17" id="KW-0548">Nucleotidyltransferase</keyword>
<evidence type="ECO:0000256" key="11">
    <source>
        <dbReference type="ARBA" id="ARBA00023125"/>
    </source>
</evidence>
<comment type="cofactor">
    <cofactor evidence="1">
        <name>Mn(2+)</name>
        <dbReference type="ChEBI" id="CHEBI:29035"/>
    </cofactor>
</comment>
<evidence type="ECO:0000313" key="21">
    <source>
        <dbReference type="Proteomes" id="UP000000591"/>
    </source>
</evidence>
<dbReference type="PRINTS" id="PR00870">
    <property type="entry name" value="DNAPOLXBETA"/>
</dbReference>
<organism evidence="20 21">
    <name type="scientific">Eremothecium gossypii (strain ATCC 10895 / CBS 109.51 / FGSC 9923 / NRRL Y-1056)</name>
    <name type="common">Yeast</name>
    <name type="synonym">Ashbya gossypii</name>
    <dbReference type="NCBI Taxonomy" id="284811"/>
    <lineage>
        <taxon>Eukaryota</taxon>
        <taxon>Fungi</taxon>
        <taxon>Dikarya</taxon>
        <taxon>Ascomycota</taxon>
        <taxon>Saccharomycotina</taxon>
        <taxon>Saccharomycetes</taxon>
        <taxon>Saccharomycetales</taxon>
        <taxon>Saccharomycetaceae</taxon>
        <taxon>Eremothecium</taxon>
    </lineage>
</organism>
<dbReference type="Gene3D" id="3.30.210.10">
    <property type="entry name" value="DNA polymerase, thumb domain"/>
    <property type="match status" value="1"/>
</dbReference>
<comment type="function">
    <text evidence="17">DNA polymerase that functions in several pathways of DNA repair. Involved in base excision repair (BER) responsible for repair of lesions that give rise to abasic (AP) sites in DNA. Also contributes to DNA double-strand break repair by non-homologous end joining and homologous recombination. Has both template-dependent and template-independent (terminal transferase) DNA polymerase activities. Has also a 5'-deoxyribose-5-phosphate lyase (dRP lyase) activity.</text>
</comment>
<dbReference type="InterPro" id="IPR043519">
    <property type="entry name" value="NT_sf"/>
</dbReference>
<evidence type="ECO:0000256" key="16">
    <source>
        <dbReference type="PIRSR" id="PIRSR622312-50"/>
    </source>
</evidence>
<keyword evidence="10 17" id="KW-0239">DNA-directed DNA polymerase</keyword>
<dbReference type="GO" id="GO:0003677">
    <property type="term" value="F:DNA binding"/>
    <property type="evidence" value="ECO:0007669"/>
    <property type="project" value="UniProtKB-UniRule"/>
</dbReference>
<feature type="active site" description="Nucleophile; Schiff-base intermediate with DNA; for 5'-dRP lyase activity" evidence="16">
    <location>
        <position position="194"/>
    </location>
</feature>
<evidence type="ECO:0000259" key="19">
    <source>
        <dbReference type="PROSITE" id="PS50172"/>
    </source>
</evidence>
<evidence type="ECO:0000256" key="18">
    <source>
        <dbReference type="SAM" id="MobiDB-lite"/>
    </source>
</evidence>
<evidence type="ECO:0000256" key="2">
    <source>
        <dbReference type="ARBA" id="ARBA00001946"/>
    </source>
</evidence>
<dbReference type="InterPro" id="IPR029398">
    <property type="entry name" value="PolB_thumb"/>
</dbReference>
<dbReference type="PANTHER" id="PTHR11276">
    <property type="entry name" value="DNA POLYMERASE TYPE-X FAMILY MEMBER"/>
    <property type="match status" value="1"/>
</dbReference>
<dbReference type="OMA" id="SATHFET"/>
<protein>
    <recommendedName>
        <fullName evidence="17">DNA polymerase</fullName>
        <ecNumber evidence="17">2.7.7.7</ecNumber>
    </recommendedName>
</protein>
<dbReference type="InParanoid" id="Q757Q1"/>
<keyword evidence="9" id="KW-0460">Magnesium</keyword>
<dbReference type="InterPro" id="IPR028207">
    <property type="entry name" value="DNA_pol_B_palm_palm"/>
</dbReference>
<dbReference type="InterPro" id="IPR002008">
    <property type="entry name" value="DNA_pol_X_beta-like"/>
</dbReference>
<feature type="compositionally biased region" description="Basic and acidic residues" evidence="18">
    <location>
        <begin position="103"/>
        <end position="119"/>
    </location>
</feature>
<dbReference type="GO" id="GO:0016829">
    <property type="term" value="F:lyase activity"/>
    <property type="evidence" value="ECO:0007669"/>
    <property type="project" value="UniProtKB-KW"/>
</dbReference>
<feature type="domain" description="BRCT" evidence="19">
    <location>
        <begin position="1"/>
        <end position="99"/>
    </location>
</feature>
<dbReference type="InterPro" id="IPR001357">
    <property type="entry name" value="BRCT_dom"/>
</dbReference>
<dbReference type="Gene3D" id="1.10.150.20">
    <property type="entry name" value="5' to 3' exonuclease, C-terminal subdomain"/>
    <property type="match status" value="1"/>
</dbReference>
<dbReference type="InterPro" id="IPR022312">
    <property type="entry name" value="DNA_pol_X"/>
</dbReference>
<keyword evidence="11" id="KW-0238">DNA-binding</keyword>
<evidence type="ECO:0000256" key="12">
    <source>
        <dbReference type="ARBA" id="ARBA00023204"/>
    </source>
</evidence>
<keyword evidence="14 17" id="KW-0539">Nucleus</keyword>
<dbReference type="InterPro" id="IPR037160">
    <property type="entry name" value="DNA_Pol_thumb_sf"/>
</dbReference>
<comment type="catalytic activity">
    <reaction evidence="15 17">
        <text>DNA(n) + a 2'-deoxyribonucleoside 5'-triphosphate = DNA(n+1) + diphosphate</text>
        <dbReference type="Rhea" id="RHEA:22508"/>
        <dbReference type="Rhea" id="RHEA-COMP:17339"/>
        <dbReference type="Rhea" id="RHEA-COMP:17340"/>
        <dbReference type="ChEBI" id="CHEBI:33019"/>
        <dbReference type="ChEBI" id="CHEBI:61560"/>
        <dbReference type="ChEBI" id="CHEBI:173112"/>
        <dbReference type="EC" id="2.7.7.7"/>
    </reaction>
</comment>
<dbReference type="eggNOG" id="KOG2534">
    <property type="taxonomic scope" value="Eukaryota"/>
</dbReference>
<dbReference type="AlphaFoldDB" id="Q757Q1"/>
<dbReference type="PANTHER" id="PTHR11276:SF42">
    <property type="entry name" value="DNA POLYMERASE BETA"/>
    <property type="match status" value="1"/>
</dbReference>
<dbReference type="SUPFAM" id="SSF47802">
    <property type="entry name" value="DNA polymerase beta, N-terminal domain-like"/>
    <property type="match status" value="1"/>
</dbReference>
<evidence type="ECO:0000256" key="9">
    <source>
        <dbReference type="ARBA" id="ARBA00022842"/>
    </source>
</evidence>
<dbReference type="FunCoup" id="Q757Q1">
    <property type="interactions" value="282"/>
</dbReference>
<dbReference type="OrthoDB" id="205514at2759"/>
<dbReference type="EMBL" id="AE016818">
    <property type="protein sequence ID" value="AAS52646.1"/>
    <property type="molecule type" value="Genomic_DNA"/>
</dbReference>
<keyword evidence="5 17" id="KW-0808">Transferase</keyword>
<evidence type="ECO:0000256" key="4">
    <source>
        <dbReference type="ARBA" id="ARBA00022490"/>
    </source>
</evidence>
<keyword evidence="4" id="KW-0963">Cytoplasm</keyword>
<dbReference type="InterPro" id="IPR027421">
    <property type="entry name" value="DNA_pol_lamdba_lyase_dom_sf"/>
</dbReference>
<dbReference type="InterPro" id="IPR002054">
    <property type="entry name" value="DNA-dir_DNA_pol_X"/>
</dbReference>
<evidence type="ECO:0000256" key="5">
    <source>
        <dbReference type="ARBA" id="ARBA00022679"/>
    </source>
</evidence>